<proteinExistence type="predicted"/>
<protein>
    <submittedName>
        <fullName evidence="1">Uncharacterized protein</fullName>
    </submittedName>
</protein>
<reference evidence="1 2" key="1">
    <citation type="journal article" date="2021" name="Elife">
        <title>Chloroplast acquisition without the gene transfer in kleptoplastic sea slugs, Plakobranchus ocellatus.</title>
        <authorList>
            <person name="Maeda T."/>
            <person name="Takahashi S."/>
            <person name="Yoshida T."/>
            <person name="Shimamura S."/>
            <person name="Takaki Y."/>
            <person name="Nagai Y."/>
            <person name="Toyoda A."/>
            <person name="Suzuki Y."/>
            <person name="Arimoto A."/>
            <person name="Ishii H."/>
            <person name="Satoh N."/>
            <person name="Nishiyama T."/>
            <person name="Hasebe M."/>
            <person name="Maruyama T."/>
            <person name="Minagawa J."/>
            <person name="Obokata J."/>
            <person name="Shigenobu S."/>
        </authorList>
    </citation>
    <scope>NUCLEOTIDE SEQUENCE [LARGE SCALE GENOMIC DNA]</scope>
</reference>
<comment type="caution">
    <text evidence="1">The sequence shown here is derived from an EMBL/GenBank/DDBJ whole genome shotgun (WGS) entry which is preliminary data.</text>
</comment>
<organism evidence="1 2">
    <name type="scientific">Plakobranchus ocellatus</name>
    <dbReference type="NCBI Taxonomy" id="259542"/>
    <lineage>
        <taxon>Eukaryota</taxon>
        <taxon>Metazoa</taxon>
        <taxon>Spiralia</taxon>
        <taxon>Lophotrochozoa</taxon>
        <taxon>Mollusca</taxon>
        <taxon>Gastropoda</taxon>
        <taxon>Heterobranchia</taxon>
        <taxon>Euthyneura</taxon>
        <taxon>Panpulmonata</taxon>
        <taxon>Sacoglossa</taxon>
        <taxon>Placobranchoidea</taxon>
        <taxon>Plakobranchidae</taxon>
        <taxon>Plakobranchus</taxon>
    </lineage>
</organism>
<name>A0AAV3YVG6_9GAST</name>
<evidence type="ECO:0000313" key="2">
    <source>
        <dbReference type="Proteomes" id="UP000735302"/>
    </source>
</evidence>
<dbReference type="AlphaFoldDB" id="A0AAV3YVG6"/>
<dbReference type="EMBL" id="BLXT01002087">
    <property type="protein sequence ID" value="GFN91100.1"/>
    <property type="molecule type" value="Genomic_DNA"/>
</dbReference>
<gene>
    <name evidence="1" type="ORF">PoB_001760600</name>
</gene>
<dbReference type="Proteomes" id="UP000735302">
    <property type="component" value="Unassembled WGS sequence"/>
</dbReference>
<evidence type="ECO:0000313" key="1">
    <source>
        <dbReference type="EMBL" id="GFN91100.1"/>
    </source>
</evidence>
<keyword evidence="2" id="KW-1185">Reference proteome</keyword>
<accession>A0AAV3YVG6</accession>
<sequence length="92" mass="9945">MTLRCDGRVWKSSPPSAAMMLHGSPNCDVDLQTARDGSAAAVDLQLGDYRGVAGVVLLAGHTHTVAWLAAWRSNYTGEEKGRRGEADTKRFE</sequence>